<dbReference type="GO" id="GO:0008892">
    <property type="term" value="F:guanine deaminase activity"/>
    <property type="evidence" value="ECO:0007669"/>
    <property type="project" value="UniProtKB-UniRule"/>
</dbReference>
<dbReference type="Gene3D" id="2.30.40.10">
    <property type="entry name" value="Urease, subunit C, domain 1"/>
    <property type="match status" value="1"/>
</dbReference>
<comment type="similarity">
    <text evidence="2 8">Belongs to the metallo-dependent hydrolases superfamily. ATZ/TRZ family.</text>
</comment>
<keyword evidence="5 8" id="KW-0378">Hydrolase</keyword>
<evidence type="ECO:0000313" key="10">
    <source>
        <dbReference type="EMBL" id="SHH14416.1"/>
    </source>
</evidence>
<keyword evidence="4 8" id="KW-0479">Metal-binding</keyword>
<protein>
    <recommendedName>
        <fullName evidence="3 7">Guanine deaminase</fullName>
        <shortName evidence="8">Guanase</shortName>
        <ecNumber evidence="3 7">3.5.4.3</ecNumber>
    </recommendedName>
    <alternativeName>
        <fullName evidence="8">Guanine aminohydrolase</fullName>
    </alternativeName>
</protein>
<reference evidence="11" key="1">
    <citation type="submission" date="2016-11" db="EMBL/GenBank/DDBJ databases">
        <authorList>
            <person name="Varghese N."/>
            <person name="Submissions S."/>
        </authorList>
    </citation>
    <scope>NUCLEOTIDE SEQUENCE [LARGE SCALE GENOMIC DNA]</scope>
    <source>
        <strain evidence="11">DSM 11003</strain>
    </source>
</reference>
<dbReference type="RefSeq" id="WP_073093025.1">
    <property type="nucleotide sequence ID" value="NZ_FQWY01000035.1"/>
</dbReference>
<dbReference type="GO" id="GO:0005829">
    <property type="term" value="C:cytosol"/>
    <property type="evidence" value="ECO:0007669"/>
    <property type="project" value="TreeGrafter"/>
</dbReference>
<name>A0A1M5QKH1_9FIRM</name>
<dbReference type="InterPro" id="IPR014311">
    <property type="entry name" value="Guanine_deaminase"/>
</dbReference>
<dbReference type="PANTHER" id="PTHR11271">
    <property type="entry name" value="GUANINE DEAMINASE"/>
    <property type="match status" value="1"/>
</dbReference>
<dbReference type="GO" id="GO:0008270">
    <property type="term" value="F:zinc ion binding"/>
    <property type="evidence" value="ECO:0007669"/>
    <property type="project" value="UniProtKB-UniRule"/>
</dbReference>
<dbReference type="InterPro" id="IPR011059">
    <property type="entry name" value="Metal-dep_hydrolase_composite"/>
</dbReference>
<dbReference type="EC" id="3.5.4.3" evidence="3 7"/>
<keyword evidence="11" id="KW-1185">Reference proteome</keyword>
<dbReference type="PANTHER" id="PTHR11271:SF6">
    <property type="entry name" value="GUANINE DEAMINASE"/>
    <property type="match status" value="1"/>
</dbReference>
<dbReference type="AlphaFoldDB" id="A0A1M5QKH1"/>
<dbReference type="OrthoDB" id="9807210at2"/>
<evidence type="ECO:0000256" key="4">
    <source>
        <dbReference type="ARBA" id="ARBA00022723"/>
    </source>
</evidence>
<dbReference type="Proteomes" id="UP000242329">
    <property type="component" value="Unassembled WGS sequence"/>
</dbReference>
<keyword evidence="6 8" id="KW-0862">Zinc</keyword>
<accession>A0A1M5QKH1</accession>
<dbReference type="SUPFAM" id="SSF51556">
    <property type="entry name" value="Metallo-dependent hydrolases"/>
    <property type="match status" value="1"/>
</dbReference>
<dbReference type="InterPro" id="IPR032466">
    <property type="entry name" value="Metal_Hydrolase"/>
</dbReference>
<dbReference type="EMBL" id="FQWY01000035">
    <property type="protein sequence ID" value="SHH14416.1"/>
    <property type="molecule type" value="Genomic_DNA"/>
</dbReference>
<dbReference type="STRING" id="1123382.SAMN02745221_01787"/>
<proteinExistence type="inferred from homology"/>
<dbReference type="SUPFAM" id="SSF51338">
    <property type="entry name" value="Composite domain of metallo-dependent hydrolases"/>
    <property type="match status" value="2"/>
</dbReference>
<comment type="catalytic activity">
    <reaction evidence="8">
        <text>guanine + H2O + H(+) = xanthine + NH4(+)</text>
        <dbReference type="Rhea" id="RHEA:14665"/>
        <dbReference type="ChEBI" id="CHEBI:15377"/>
        <dbReference type="ChEBI" id="CHEBI:15378"/>
        <dbReference type="ChEBI" id="CHEBI:16235"/>
        <dbReference type="ChEBI" id="CHEBI:17712"/>
        <dbReference type="ChEBI" id="CHEBI:28938"/>
        <dbReference type="EC" id="3.5.4.3"/>
    </reaction>
</comment>
<comment type="function">
    <text evidence="8">Catalyzes the hydrolytic deamination of guanine, producing xanthine and ammonia.</text>
</comment>
<feature type="domain" description="Amidohydrolase-related" evidence="9">
    <location>
        <begin position="61"/>
        <end position="421"/>
    </location>
</feature>
<evidence type="ECO:0000256" key="2">
    <source>
        <dbReference type="ARBA" id="ARBA00006745"/>
    </source>
</evidence>
<evidence type="ECO:0000256" key="3">
    <source>
        <dbReference type="ARBA" id="ARBA00012781"/>
    </source>
</evidence>
<dbReference type="InterPro" id="IPR051607">
    <property type="entry name" value="Metallo-dep_hydrolases"/>
</dbReference>
<evidence type="ECO:0000259" key="9">
    <source>
        <dbReference type="Pfam" id="PF01979"/>
    </source>
</evidence>
<gene>
    <name evidence="10" type="ORF">SAMN02745221_01787</name>
</gene>
<dbReference type="NCBIfam" id="TIGR02967">
    <property type="entry name" value="guan_deamin"/>
    <property type="match status" value="1"/>
</dbReference>
<dbReference type="Gene3D" id="3.20.20.140">
    <property type="entry name" value="Metal-dependent hydrolases"/>
    <property type="match status" value="1"/>
</dbReference>
<evidence type="ECO:0000256" key="7">
    <source>
        <dbReference type="NCBIfam" id="TIGR02967"/>
    </source>
</evidence>
<dbReference type="GO" id="GO:0006147">
    <property type="term" value="P:guanine catabolic process"/>
    <property type="evidence" value="ECO:0007669"/>
    <property type="project" value="UniProtKB-UniRule"/>
</dbReference>
<comment type="cofactor">
    <cofactor evidence="8">
        <name>Zn(2+)</name>
        <dbReference type="ChEBI" id="CHEBI:29105"/>
    </cofactor>
    <text evidence="8">Binds 1 zinc ion per subunit.</text>
</comment>
<sequence length="428" mass="47959">MSAVDVKAYKGHVVFTPQFGRYEIIENGYIVVEGGKVKGVYQDLPAAYANLEVIDYGDKLIIPGFVDLHFHAPQFVNRGLGLDKELIPWLETYTFPEESKYKDLAYAKKAYQNVVRELWKQGTTRCVLFATIHKDATIKLMELLDKAGLAAYVGKVNMDRNAPDILIETTEDSLRDTEEFLKETVDKYEKVKPIITPRFVPTCSPELMRGLSELARKYNVPIQSHLSENRSEVAWVKELHPECPNYASVYEQFQLFGQQPTVMAHCIYLTDEEIELMARNKVYVAHSPHSNNNLSSGISPIRKLIKAGVPVGLASDISGGHDVSIPSVMVAAAQVSKLKWVEDSANGDPLSTAELFYLATKGGGSFFGKVGSFEEGYEFDALVIDDSSLADVNPRTIEERLQRFIYIGDDRNIVARYVAGKKIEEPQF</sequence>
<dbReference type="Pfam" id="PF01979">
    <property type="entry name" value="Amidohydro_1"/>
    <property type="match status" value="1"/>
</dbReference>
<evidence type="ECO:0000313" key="11">
    <source>
        <dbReference type="Proteomes" id="UP000242329"/>
    </source>
</evidence>
<comment type="pathway">
    <text evidence="1 8">Purine metabolism; guanine degradation; xanthine from guanine: step 1/1.</text>
</comment>
<evidence type="ECO:0000256" key="1">
    <source>
        <dbReference type="ARBA" id="ARBA00004984"/>
    </source>
</evidence>
<evidence type="ECO:0000256" key="8">
    <source>
        <dbReference type="RuleBase" id="RU366009"/>
    </source>
</evidence>
<organism evidence="10 11">
    <name type="scientific">Thermosyntropha lipolytica DSM 11003</name>
    <dbReference type="NCBI Taxonomy" id="1123382"/>
    <lineage>
        <taxon>Bacteria</taxon>
        <taxon>Bacillati</taxon>
        <taxon>Bacillota</taxon>
        <taxon>Clostridia</taxon>
        <taxon>Eubacteriales</taxon>
        <taxon>Syntrophomonadaceae</taxon>
        <taxon>Thermosyntropha</taxon>
    </lineage>
</organism>
<dbReference type="InterPro" id="IPR006680">
    <property type="entry name" value="Amidohydro-rel"/>
</dbReference>
<dbReference type="UniPathway" id="UPA00603">
    <property type="reaction ID" value="UER00660"/>
</dbReference>
<evidence type="ECO:0000256" key="6">
    <source>
        <dbReference type="ARBA" id="ARBA00022833"/>
    </source>
</evidence>
<evidence type="ECO:0000256" key="5">
    <source>
        <dbReference type="ARBA" id="ARBA00022801"/>
    </source>
</evidence>